<reference evidence="2 3" key="1">
    <citation type="submission" date="2022-02" db="EMBL/GenBank/DDBJ databases">
        <title>Genomic structural plasticity of rodent-associated Bartonella in nature.</title>
        <authorList>
            <person name="Sousa K.C.M."/>
            <person name="Gutierrez R."/>
            <person name="Yahalomi D."/>
            <person name="Shalit T."/>
            <person name="Markus B."/>
            <person name="Nachum-Biala Y."/>
            <person name="Hawlena H."/>
            <person name="Marcos-Hadad E."/>
            <person name="Hazkani-Covo E."/>
            <person name="Neves H.R."/>
            <person name="Covo S."/>
            <person name="Harrus S."/>
        </authorList>
    </citation>
    <scope>NUCLEOTIDE SEQUENCE [LARGE SCALE GENOMIC DNA]</scope>
    <source>
        <strain evidence="2 3">B35_1_2</strain>
    </source>
</reference>
<keyword evidence="3" id="KW-1185">Reference proteome</keyword>
<evidence type="ECO:0000313" key="2">
    <source>
        <dbReference type="EMBL" id="UNF29475.1"/>
    </source>
</evidence>
<evidence type="ECO:0000313" key="3">
    <source>
        <dbReference type="Proteomes" id="UP000829580"/>
    </source>
</evidence>
<dbReference type="EMBL" id="CP093033">
    <property type="protein sequence ID" value="UNF29475.1"/>
    <property type="molecule type" value="Genomic_DNA"/>
</dbReference>
<organism evidence="2 3">
    <name type="scientific">Bartonella krasnovii</name>
    <dbReference type="NCBI Taxonomy" id="2267275"/>
    <lineage>
        <taxon>Bacteria</taxon>
        <taxon>Pseudomonadati</taxon>
        <taxon>Pseudomonadota</taxon>
        <taxon>Alphaproteobacteria</taxon>
        <taxon>Hyphomicrobiales</taxon>
        <taxon>Bartonellaceae</taxon>
        <taxon>Bartonella</taxon>
    </lineage>
</organism>
<dbReference type="Pfam" id="PF04404">
    <property type="entry name" value="ERF"/>
    <property type="match status" value="1"/>
</dbReference>
<dbReference type="RefSeq" id="WP_241439281.1">
    <property type="nucleotide sequence ID" value="NZ_CP093033.1"/>
</dbReference>
<gene>
    <name evidence="2" type="ORF">MNL13_01470</name>
</gene>
<keyword evidence="1" id="KW-0175">Coiled coil</keyword>
<dbReference type="Proteomes" id="UP000829580">
    <property type="component" value="Chromosome"/>
</dbReference>
<evidence type="ECO:0000256" key="1">
    <source>
        <dbReference type="SAM" id="Coils"/>
    </source>
</evidence>
<dbReference type="InterPro" id="IPR007499">
    <property type="entry name" value="ERF_bacteria_virus"/>
</dbReference>
<sequence length="254" mass="29007">MNEQSTTQTELMKKTNTCETNSTAMELILERALQSDVDLDRLKSLLELREKEIERQERQNFVRDLSTMQMEYKNIEQNALNTHTKSIYTTLDKYIDAIKKTLAKHHFALFSQIKEQDSNGITVEMTLKHILGHEISTQGTFPFDATGSKNSIQAVGSTITYARRYLLGMLLNVARKEDDTDGATILAGISSEQMNEIKELMEQIQAKESDIISFIGVKSLTQMSYKQAQTVLFALRKKKRSQMNKAQQEQQKAV</sequence>
<accession>A0ABY3VXY2</accession>
<feature type="coiled-coil region" evidence="1">
    <location>
        <begin position="39"/>
        <end position="78"/>
    </location>
</feature>
<protein>
    <submittedName>
        <fullName evidence="2">ERF family protein</fullName>
    </submittedName>
</protein>
<proteinExistence type="predicted"/>
<name>A0ABY3VXY2_9HYPH</name>